<evidence type="ECO:0000313" key="4">
    <source>
        <dbReference type="Proteomes" id="UP001629113"/>
    </source>
</evidence>
<dbReference type="Proteomes" id="UP001629113">
    <property type="component" value="Unassembled WGS sequence"/>
</dbReference>
<organism evidence="3 4">
    <name type="scientific">Phlyctema vagabunda</name>
    <dbReference type="NCBI Taxonomy" id="108571"/>
    <lineage>
        <taxon>Eukaryota</taxon>
        <taxon>Fungi</taxon>
        <taxon>Dikarya</taxon>
        <taxon>Ascomycota</taxon>
        <taxon>Pezizomycotina</taxon>
        <taxon>Leotiomycetes</taxon>
        <taxon>Helotiales</taxon>
        <taxon>Dermateaceae</taxon>
        <taxon>Phlyctema</taxon>
    </lineage>
</organism>
<feature type="signal peptide" evidence="2">
    <location>
        <begin position="1"/>
        <end position="19"/>
    </location>
</feature>
<feature type="compositionally biased region" description="Low complexity" evidence="1">
    <location>
        <begin position="98"/>
        <end position="117"/>
    </location>
</feature>
<name>A0ABR4PWQ4_9HELO</name>
<evidence type="ECO:0000313" key="3">
    <source>
        <dbReference type="EMBL" id="KAL3427789.1"/>
    </source>
</evidence>
<evidence type="ECO:0000256" key="2">
    <source>
        <dbReference type="SAM" id="SignalP"/>
    </source>
</evidence>
<keyword evidence="4" id="KW-1185">Reference proteome</keyword>
<feature type="region of interest" description="Disordered" evidence="1">
    <location>
        <begin position="95"/>
        <end position="118"/>
    </location>
</feature>
<protein>
    <submittedName>
        <fullName evidence="3">Uncharacterized protein</fullName>
    </submittedName>
</protein>
<evidence type="ECO:0000256" key="1">
    <source>
        <dbReference type="SAM" id="MobiDB-lite"/>
    </source>
</evidence>
<comment type="caution">
    <text evidence="3">The sequence shown here is derived from an EMBL/GenBank/DDBJ whole genome shotgun (WGS) entry which is preliminary data.</text>
</comment>
<keyword evidence="2" id="KW-0732">Signal</keyword>
<accession>A0ABR4PWQ4</accession>
<proteinExistence type="predicted"/>
<feature type="chain" id="PRO_5047365311" evidence="2">
    <location>
        <begin position="20"/>
        <end position="148"/>
    </location>
</feature>
<sequence>MVLLTALLAATAVVGLARAQIGENVNSLDLQRSTVDFTASNDLGLDATPTLTASPTLTDAVITSISPSVTGFMTTAGGINTSDAGGFTIQTETSVTNSASESATAPAETASGSAAPSVTPNAAAFAPGAQKGLLGVGMGFAVGLAGIL</sequence>
<dbReference type="EMBL" id="JBFCZG010000001">
    <property type="protein sequence ID" value="KAL3427789.1"/>
    <property type="molecule type" value="Genomic_DNA"/>
</dbReference>
<gene>
    <name evidence="3" type="ORF">PVAG01_01298</name>
</gene>
<reference evidence="3 4" key="1">
    <citation type="submission" date="2024-06" db="EMBL/GenBank/DDBJ databases">
        <title>Complete genome of Phlyctema vagabunda strain 19-DSS-EL-015.</title>
        <authorList>
            <person name="Fiorenzani C."/>
        </authorList>
    </citation>
    <scope>NUCLEOTIDE SEQUENCE [LARGE SCALE GENOMIC DNA]</scope>
    <source>
        <strain evidence="3 4">19-DSS-EL-015</strain>
    </source>
</reference>